<protein>
    <submittedName>
        <fullName evidence="1">Uncharacterized protein</fullName>
    </submittedName>
</protein>
<dbReference type="EMBL" id="BAABME010006759">
    <property type="protein sequence ID" value="GAA0169221.1"/>
    <property type="molecule type" value="Genomic_DNA"/>
</dbReference>
<sequence>MDIIKELKGRTALFLFLFLHGFHSPINIKYPNIQHQKSVSTMDTLLPHFKIMSTSFSPSTYEIKNSPLASLPFPQTYMHAANGGNEYVCLRLQMKHGHLGRFKCAKSGIVPELEDDIKLEEELIGIGGLKEKCRESNGMVELLECLEREIMGDDQGREATDYNKRAHIFDKSSRVFQAIKERENAQE</sequence>
<evidence type="ECO:0000313" key="2">
    <source>
        <dbReference type="Proteomes" id="UP001454036"/>
    </source>
</evidence>
<gene>
    <name evidence="1" type="ORF">LIER_23750</name>
</gene>
<reference evidence="1 2" key="1">
    <citation type="submission" date="2024-01" db="EMBL/GenBank/DDBJ databases">
        <title>The complete chloroplast genome sequence of Lithospermum erythrorhizon: insights into the phylogenetic relationship among Boraginaceae species and the maternal lineages of purple gromwells.</title>
        <authorList>
            <person name="Okada T."/>
            <person name="Watanabe K."/>
        </authorList>
    </citation>
    <scope>NUCLEOTIDE SEQUENCE [LARGE SCALE GENOMIC DNA]</scope>
</reference>
<evidence type="ECO:0000313" key="1">
    <source>
        <dbReference type="EMBL" id="GAA0169221.1"/>
    </source>
</evidence>
<dbReference type="GO" id="GO:0009507">
    <property type="term" value="C:chloroplast"/>
    <property type="evidence" value="ECO:0007669"/>
    <property type="project" value="TreeGrafter"/>
</dbReference>
<proteinExistence type="predicted"/>
<dbReference type="PANTHER" id="PTHR37758:SF1">
    <property type="entry name" value="OS03G0334300 PROTEIN"/>
    <property type="match status" value="1"/>
</dbReference>
<organism evidence="1 2">
    <name type="scientific">Lithospermum erythrorhizon</name>
    <name type="common">Purple gromwell</name>
    <name type="synonym">Lithospermum officinale var. erythrorhizon</name>
    <dbReference type="NCBI Taxonomy" id="34254"/>
    <lineage>
        <taxon>Eukaryota</taxon>
        <taxon>Viridiplantae</taxon>
        <taxon>Streptophyta</taxon>
        <taxon>Embryophyta</taxon>
        <taxon>Tracheophyta</taxon>
        <taxon>Spermatophyta</taxon>
        <taxon>Magnoliopsida</taxon>
        <taxon>eudicotyledons</taxon>
        <taxon>Gunneridae</taxon>
        <taxon>Pentapetalae</taxon>
        <taxon>asterids</taxon>
        <taxon>lamiids</taxon>
        <taxon>Boraginales</taxon>
        <taxon>Boraginaceae</taxon>
        <taxon>Boraginoideae</taxon>
        <taxon>Lithospermeae</taxon>
        <taxon>Lithospermum</taxon>
    </lineage>
</organism>
<accession>A0AAV3R1Y1</accession>
<dbReference type="AlphaFoldDB" id="A0AAV3R1Y1"/>
<comment type="caution">
    <text evidence="1">The sequence shown here is derived from an EMBL/GenBank/DDBJ whole genome shotgun (WGS) entry which is preliminary data.</text>
</comment>
<name>A0AAV3R1Y1_LITER</name>
<dbReference type="Proteomes" id="UP001454036">
    <property type="component" value="Unassembled WGS sequence"/>
</dbReference>
<dbReference type="PANTHER" id="PTHR37758">
    <property type="entry name" value="OS03G0334300 PROTEIN"/>
    <property type="match status" value="1"/>
</dbReference>
<keyword evidence="2" id="KW-1185">Reference proteome</keyword>